<evidence type="ECO:0000313" key="3">
    <source>
        <dbReference type="EnsemblPlants" id="Kaladp0072s0074.1.v1.1"/>
    </source>
</evidence>
<accession>A0A7N0UMH4</accession>
<dbReference type="CDD" id="cd22159">
    <property type="entry name" value="F-box_AtTIR1-like"/>
    <property type="match status" value="1"/>
</dbReference>
<feature type="domain" description="F-box/LRR-repeat protein 15-like leucin rich repeat" evidence="2">
    <location>
        <begin position="291"/>
        <end position="415"/>
    </location>
</feature>
<dbReference type="Gene3D" id="1.20.1280.50">
    <property type="match status" value="1"/>
</dbReference>
<dbReference type="InterPro" id="IPR006553">
    <property type="entry name" value="Leu-rich_rpt_Cys-con_subtyp"/>
</dbReference>
<dbReference type="InterPro" id="IPR001810">
    <property type="entry name" value="F-box_dom"/>
</dbReference>
<dbReference type="FunFam" id="1.20.1280.50:FF:000005">
    <property type="entry name" value="F-box/LRR-repeat protein 3 isoform X1"/>
    <property type="match status" value="1"/>
</dbReference>
<dbReference type="PANTHER" id="PTHR13318:SF92">
    <property type="entry name" value="F-BOX_LRR-REPEAT PROTEIN 8-RELATED"/>
    <property type="match status" value="1"/>
</dbReference>
<dbReference type="InterPro" id="IPR001611">
    <property type="entry name" value="Leu-rich_rpt"/>
</dbReference>
<dbReference type="Pfam" id="PF00646">
    <property type="entry name" value="F-box"/>
    <property type="match status" value="1"/>
</dbReference>
<dbReference type="SUPFAM" id="SSF52047">
    <property type="entry name" value="RNI-like"/>
    <property type="match status" value="1"/>
</dbReference>
<dbReference type="SMART" id="SM00367">
    <property type="entry name" value="LRR_CC"/>
    <property type="match status" value="5"/>
</dbReference>
<keyword evidence="4" id="KW-1185">Reference proteome</keyword>
<dbReference type="InterPro" id="IPR032675">
    <property type="entry name" value="LRR_dom_sf"/>
</dbReference>
<protein>
    <recommendedName>
        <fullName evidence="5">F-box domain-containing protein</fullName>
    </recommendedName>
</protein>
<name>A0A7N0UMH4_KALFE</name>
<feature type="domain" description="F-box" evidence="1">
    <location>
        <begin position="61"/>
        <end position="90"/>
    </location>
</feature>
<dbReference type="Proteomes" id="UP000594263">
    <property type="component" value="Unplaced"/>
</dbReference>
<evidence type="ECO:0000259" key="2">
    <source>
        <dbReference type="Pfam" id="PF25372"/>
    </source>
</evidence>
<dbReference type="InterPro" id="IPR036047">
    <property type="entry name" value="F-box-like_dom_sf"/>
</dbReference>
<dbReference type="Gene3D" id="3.80.10.10">
    <property type="entry name" value="Ribonuclease Inhibitor"/>
    <property type="match status" value="2"/>
</dbReference>
<dbReference type="AlphaFoldDB" id="A0A7N0UMH4"/>
<dbReference type="Pfam" id="PF13516">
    <property type="entry name" value="LRR_6"/>
    <property type="match status" value="1"/>
</dbReference>
<dbReference type="GO" id="GO:0019005">
    <property type="term" value="C:SCF ubiquitin ligase complex"/>
    <property type="evidence" value="ECO:0007669"/>
    <property type="project" value="TreeGrafter"/>
</dbReference>
<dbReference type="GO" id="GO:0031146">
    <property type="term" value="P:SCF-dependent proteasomal ubiquitin-dependent protein catabolic process"/>
    <property type="evidence" value="ECO:0007669"/>
    <property type="project" value="TreeGrafter"/>
</dbReference>
<evidence type="ECO:0000259" key="1">
    <source>
        <dbReference type="Pfam" id="PF00646"/>
    </source>
</evidence>
<reference evidence="3" key="1">
    <citation type="submission" date="2021-01" db="UniProtKB">
        <authorList>
            <consortium name="EnsemblPlants"/>
        </authorList>
    </citation>
    <scope>IDENTIFICATION</scope>
</reference>
<evidence type="ECO:0000313" key="4">
    <source>
        <dbReference type="Proteomes" id="UP000594263"/>
    </source>
</evidence>
<organism evidence="3 4">
    <name type="scientific">Kalanchoe fedtschenkoi</name>
    <name type="common">Lavender scallops</name>
    <name type="synonym">South American air plant</name>
    <dbReference type="NCBI Taxonomy" id="63787"/>
    <lineage>
        <taxon>Eukaryota</taxon>
        <taxon>Viridiplantae</taxon>
        <taxon>Streptophyta</taxon>
        <taxon>Embryophyta</taxon>
        <taxon>Tracheophyta</taxon>
        <taxon>Spermatophyta</taxon>
        <taxon>Magnoliopsida</taxon>
        <taxon>eudicotyledons</taxon>
        <taxon>Gunneridae</taxon>
        <taxon>Pentapetalae</taxon>
        <taxon>Saxifragales</taxon>
        <taxon>Crassulaceae</taxon>
        <taxon>Kalanchoe</taxon>
    </lineage>
</organism>
<dbReference type="Gramene" id="Kaladp0072s0074.1.v1.1">
    <property type="protein sequence ID" value="Kaladp0072s0074.1.v1.1"/>
    <property type="gene ID" value="Kaladp0072s0074.v1.1"/>
</dbReference>
<dbReference type="OMA" id="EMSCIAS"/>
<evidence type="ECO:0008006" key="5">
    <source>
        <dbReference type="Google" id="ProtNLM"/>
    </source>
</evidence>
<proteinExistence type="predicted"/>
<dbReference type="SUPFAM" id="SSF81383">
    <property type="entry name" value="F-box domain"/>
    <property type="match status" value="1"/>
</dbReference>
<dbReference type="InterPro" id="IPR057207">
    <property type="entry name" value="FBXL15_LRR"/>
</dbReference>
<dbReference type="Pfam" id="PF25372">
    <property type="entry name" value="DUF7885"/>
    <property type="match status" value="1"/>
</dbReference>
<dbReference type="EnsemblPlants" id="Kaladp0072s0074.1.v1.1">
    <property type="protein sequence ID" value="Kaladp0072s0074.1.v1.1"/>
    <property type="gene ID" value="Kaladp0072s0074.v1.1"/>
</dbReference>
<sequence>MGQASSSSPSPSSLIVSDRRDRSLSRRFFSASVAASMSSILSDDDYVGEPLTATDGYDYTSDIPDECLACIFQSLPSVDRKQCSLVCHRWFVVEGQSRHRLSLNASADVVPDLPTLFSRFDSVTKLSLRCDRRSASLGDEALNLISLRCRNLKRLKLRGCRELTDAGITVFAQNCRALKKLSCGSCMFGAKGLNAILNYCAGLEEISVKRLRSLKDGGGQPEPIGPGAAAASLKIISLKELYNGQCFAPLVIGSRKLKTLKVFRCLGEWDRLLVTIGDKNTSLTEVHLERLQGCRLLRKLHIDGWRTNRIGDEGLIAVAKNCPNLQELVLIGVNPTLLSLTALAYNCRNLERLALCGSESIRDEEIVCISEKCLALRKLCIKGCPISDHGMKSLAWGFPNLVKIKVKKCRGVTSDIAGWLQVNRGSLVVILDGQTDASDAIVQENDSDVPRTLVPAATEIAYMDAPSSSTSRSTPFRSRFSLFTGRSFVACTFRRWTNDNSDSKNDQL</sequence>
<dbReference type="PANTHER" id="PTHR13318">
    <property type="entry name" value="PARTNER OF PAIRED, ISOFORM B-RELATED"/>
    <property type="match status" value="1"/>
</dbReference>